<feature type="chain" id="PRO_5013262791" description="DUF1439 domain-containing protein" evidence="1">
    <location>
        <begin position="18"/>
        <end position="194"/>
    </location>
</feature>
<reference evidence="2 3" key="1">
    <citation type="submission" date="2017-08" db="EMBL/GenBank/DDBJ databases">
        <title>Halovibrio sewagensis sp. nov., isolated from wastewater of high salinity.</title>
        <authorList>
            <person name="Dong X."/>
            <person name="Zhang G."/>
        </authorList>
    </citation>
    <scope>NUCLEOTIDE SEQUENCE [LARGE SCALE GENOMIC DNA]</scope>
    <source>
        <strain evidence="2 3">YL5-2</strain>
    </source>
</reference>
<evidence type="ECO:0000313" key="2">
    <source>
        <dbReference type="EMBL" id="PAU80114.1"/>
    </source>
</evidence>
<dbReference type="PROSITE" id="PS51257">
    <property type="entry name" value="PROKAR_LIPOPROTEIN"/>
    <property type="match status" value="1"/>
</dbReference>
<dbReference type="EMBL" id="NSKD01000004">
    <property type="protein sequence ID" value="PAU80114.1"/>
    <property type="molecule type" value="Genomic_DNA"/>
</dbReference>
<dbReference type="OrthoDB" id="6398264at2"/>
<sequence length="194" mass="21097">MKRIARTLLLVLLPAFAGGCASFSPYSVDESTIETHLSDRITSFSRDLSDRGLPVTLELTSADVTIGPENRDVAVVDFGGRAVLQAPRIPIDLNFSIEGTPVYEAEEKAIYIRNLKVLSTNVEAAGSAFDLSPITGTLSDIASQFLNERPVYRLEEEDTGARLFGMMNLRIDVQPGRLVLVPAGSGDDVQRSIR</sequence>
<evidence type="ECO:0008006" key="4">
    <source>
        <dbReference type="Google" id="ProtNLM"/>
    </source>
</evidence>
<organism evidence="2 3">
    <name type="scientific">Halovibrio salipaludis</name>
    <dbReference type="NCBI Taxonomy" id="2032626"/>
    <lineage>
        <taxon>Bacteria</taxon>
        <taxon>Pseudomonadati</taxon>
        <taxon>Pseudomonadota</taxon>
        <taxon>Gammaproteobacteria</taxon>
        <taxon>Oceanospirillales</taxon>
        <taxon>Halomonadaceae</taxon>
        <taxon>Halovibrio</taxon>
    </lineage>
</organism>
<keyword evidence="1" id="KW-0732">Signal</keyword>
<dbReference type="Gene3D" id="3.15.10.40">
    <property type="entry name" value="Uncharacterised protein PF07273, DUF1439"/>
    <property type="match status" value="1"/>
</dbReference>
<dbReference type="InterPro" id="IPR010835">
    <property type="entry name" value="DUF1439"/>
</dbReference>
<dbReference type="AlphaFoldDB" id="A0A2A2F5X7"/>
<name>A0A2A2F5X7_9GAMM</name>
<proteinExistence type="predicted"/>
<comment type="caution">
    <text evidence="2">The sequence shown here is derived from an EMBL/GenBank/DDBJ whole genome shotgun (WGS) entry which is preliminary data.</text>
</comment>
<protein>
    <recommendedName>
        <fullName evidence="4">DUF1439 domain-containing protein</fullName>
    </recommendedName>
</protein>
<keyword evidence="3" id="KW-1185">Reference proteome</keyword>
<dbReference type="RefSeq" id="WP_095617734.1">
    <property type="nucleotide sequence ID" value="NZ_NSKD01000004.1"/>
</dbReference>
<gene>
    <name evidence="2" type="ORF">CK501_10725</name>
</gene>
<evidence type="ECO:0000256" key="1">
    <source>
        <dbReference type="SAM" id="SignalP"/>
    </source>
</evidence>
<evidence type="ECO:0000313" key="3">
    <source>
        <dbReference type="Proteomes" id="UP000218896"/>
    </source>
</evidence>
<feature type="signal peptide" evidence="1">
    <location>
        <begin position="1"/>
        <end position="17"/>
    </location>
</feature>
<dbReference type="Proteomes" id="UP000218896">
    <property type="component" value="Unassembled WGS sequence"/>
</dbReference>
<dbReference type="Pfam" id="PF07273">
    <property type="entry name" value="DUF1439"/>
    <property type="match status" value="1"/>
</dbReference>
<accession>A0A2A2F5X7</accession>